<dbReference type="GO" id="GO:0043137">
    <property type="term" value="P:DNA replication, removal of RNA primer"/>
    <property type="evidence" value="ECO:0007669"/>
    <property type="project" value="TreeGrafter"/>
</dbReference>
<dbReference type="SUPFAM" id="SSF53098">
    <property type="entry name" value="Ribonuclease H-like"/>
    <property type="match status" value="1"/>
</dbReference>
<comment type="cofactor">
    <cofactor evidence="2">
        <name>Mg(2+)</name>
        <dbReference type="ChEBI" id="CHEBI:18420"/>
    </cofactor>
</comment>
<evidence type="ECO:0000256" key="12">
    <source>
        <dbReference type="PROSITE-ProRule" id="PRU01319"/>
    </source>
</evidence>
<dbReference type="GO" id="GO:0004523">
    <property type="term" value="F:RNA-DNA hybrid ribonuclease activity"/>
    <property type="evidence" value="ECO:0007669"/>
    <property type="project" value="UniProtKB-UniRule"/>
</dbReference>
<dbReference type="PROSITE" id="PS51975">
    <property type="entry name" value="RNASE_H_2"/>
    <property type="match status" value="1"/>
</dbReference>
<dbReference type="AlphaFoldDB" id="A0A498RCI1"/>
<dbReference type="GO" id="GO:0032299">
    <property type="term" value="C:ribonuclease H2 complex"/>
    <property type="evidence" value="ECO:0007669"/>
    <property type="project" value="TreeGrafter"/>
</dbReference>
<dbReference type="OrthoDB" id="9777935at2"/>
<comment type="subcellular location">
    <subcellularLocation>
        <location evidence="4">Cytoplasm</location>
    </subcellularLocation>
</comment>
<feature type="binding site" evidence="12">
    <location>
        <position position="111"/>
    </location>
    <ligand>
        <name>a divalent metal cation</name>
        <dbReference type="ChEBI" id="CHEBI:60240"/>
    </ligand>
</feature>
<gene>
    <name evidence="15" type="ORF">LUCI_2095</name>
</gene>
<dbReference type="PANTHER" id="PTHR10954:SF23">
    <property type="entry name" value="RIBONUCLEASE"/>
    <property type="match status" value="1"/>
</dbReference>
<comment type="cofactor">
    <cofactor evidence="12">
        <name>Mn(2+)</name>
        <dbReference type="ChEBI" id="CHEBI:29035"/>
    </cofactor>
    <cofactor evidence="12">
        <name>Mg(2+)</name>
        <dbReference type="ChEBI" id="CHEBI:18420"/>
    </cofactor>
    <text evidence="12">Manganese or magnesium. Binds 1 divalent metal ion per monomer in the absence of substrate. May bind a second metal ion after substrate binding.</text>
</comment>
<keyword evidence="6" id="KW-0963">Cytoplasm</keyword>
<keyword evidence="11" id="KW-0460">Magnesium</keyword>
<feature type="binding site" evidence="12">
    <location>
        <position position="110"/>
    </location>
    <ligand>
        <name>a divalent metal cation</name>
        <dbReference type="ChEBI" id="CHEBI:60240"/>
    </ligand>
</feature>
<evidence type="ECO:0000256" key="1">
    <source>
        <dbReference type="ARBA" id="ARBA00000077"/>
    </source>
</evidence>
<evidence type="ECO:0000256" key="5">
    <source>
        <dbReference type="ARBA" id="ARBA00008378"/>
    </source>
</evidence>
<evidence type="ECO:0000256" key="13">
    <source>
        <dbReference type="RuleBase" id="RU003515"/>
    </source>
</evidence>
<evidence type="ECO:0000256" key="6">
    <source>
        <dbReference type="ARBA" id="ARBA00022490"/>
    </source>
</evidence>
<dbReference type="InterPro" id="IPR036397">
    <property type="entry name" value="RNaseH_sf"/>
</dbReference>
<dbReference type="InterPro" id="IPR001352">
    <property type="entry name" value="RNase_HII/HIII"/>
</dbReference>
<dbReference type="PANTHER" id="PTHR10954">
    <property type="entry name" value="RIBONUCLEASE H2 SUBUNIT A"/>
    <property type="match status" value="1"/>
</dbReference>
<keyword evidence="10 12" id="KW-0378">Hydrolase</keyword>
<keyword evidence="7 12" id="KW-0540">Nuclease</keyword>
<keyword evidence="8 12" id="KW-0479">Metal-binding</keyword>
<proteinExistence type="inferred from homology"/>
<keyword evidence="16" id="KW-1185">Reference proteome</keyword>
<dbReference type="RefSeq" id="WP_122627804.1">
    <property type="nucleotide sequence ID" value="NZ_UPPP01000068.1"/>
</dbReference>
<dbReference type="NCBIfam" id="TIGR00716">
    <property type="entry name" value="rnhC"/>
    <property type="match status" value="1"/>
</dbReference>
<dbReference type="Gene3D" id="3.30.420.10">
    <property type="entry name" value="Ribonuclease H-like superfamily/Ribonuclease H"/>
    <property type="match status" value="1"/>
</dbReference>
<evidence type="ECO:0000256" key="7">
    <source>
        <dbReference type="ARBA" id="ARBA00022722"/>
    </source>
</evidence>
<evidence type="ECO:0000313" key="15">
    <source>
        <dbReference type="EMBL" id="VBB06858.1"/>
    </source>
</evidence>
<comment type="similarity">
    <text evidence="5">Belongs to the RNase HII family. RnhC subfamily.</text>
</comment>
<dbReference type="GO" id="GO:0046872">
    <property type="term" value="F:metal ion binding"/>
    <property type="evidence" value="ECO:0007669"/>
    <property type="project" value="UniProtKB-KW"/>
</dbReference>
<dbReference type="InterPro" id="IPR004641">
    <property type="entry name" value="RNase_HIII"/>
</dbReference>
<evidence type="ECO:0000256" key="2">
    <source>
        <dbReference type="ARBA" id="ARBA00001946"/>
    </source>
</evidence>
<evidence type="ECO:0000256" key="3">
    <source>
        <dbReference type="ARBA" id="ARBA00004065"/>
    </source>
</evidence>
<evidence type="ECO:0000256" key="4">
    <source>
        <dbReference type="ARBA" id="ARBA00004496"/>
    </source>
</evidence>
<protein>
    <recommendedName>
        <fullName evidence="13">Ribonuclease</fullName>
        <ecNumber evidence="13">3.1.26.4</ecNumber>
    </recommendedName>
</protein>
<accession>A0A498RCI1</accession>
<organism evidence="15 16">
    <name type="scientific">Lucifera butyrica</name>
    <dbReference type="NCBI Taxonomy" id="1351585"/>
    <lineage>
        <taxon>Bacteria</taxon>
        <taxon>Bacillati</taxon>
        <taxon>Bacillota</taxon>
        <taxon>Negativicutes</taxon>
        <taxon>Veillonellales</taxon>
        <taxon>Veillonellaceae</taxon>
        <taxon>Lucifera</taxon>
    </lineage>
</organism>
<evidence type="ECO:0000313" key="16">
    <source>
        <dbReference type="Proteomes" id="UP000277811"/>
    </source>
</evidence>
<dbReference type="Proteomes" id="UP000277811">
    <property type="component" value="Unassembled WGS sequence"/>
</dbReference>
<dbReference type="EC" id="3.1.26.4" evidence="13"/>
<evidence type="ECO:0000256" key="8">
    <source>
        <dbReference type="ARBA" id="ARBA00022723"/>
    </source>
</evidence>
<evidence type="ECO:0000256" key="10">
    <source>
        <dbReference type="ARBA" id="ARBA00022801"/>
    </source>
</evidence>
<dbReference type="GO" id="GO:0003723">
    <property type="term" value="F:RNA binding"/>
    <property type="evidence" value="ECO:0007669"/>
    <property type="project" value="UniProtKB-UniRule"/>
</dbReference>
<reference evidence="15 16" key="1">
    <citation type="submission" date="2018-06" db="EMBL/GenBank/DDBJ databases">
        <authorList>
            <person name="Strepis N."/>
        </authorList>
    </citation>
    <scope>NUCLEOTIDE SEQUENCE [LARGE SCALE GENOMIC DNA]</scope>
    <source>
        <strain evidence="15">LUCI</strain>
    </source>
</reference>
<evidence type="ECO:0000256" key="9">
    <source>
        <dbReference type="ARBA" id="ARBA00022759"/>
    </source>
</evidence>
<evidence type="ECO:0000256" key="11">
    <source>
        <dbReference type="ARBA" id="ARBA00022842"/>
    </source>
</evidence>
<dbReference type="EMBL" id="UPPP01000068">
    <property type="protein sequence ID" value="VBB06858.1"/>
    <property type="molecule type" value="Genomic_DNA"/>
</dbReference>
<dbReference type="Pfam" id="PF01351">
    <property type="entry name" value="RNase_HII"/>
    <property type="match status" value="1"/>
</dbReference>
<dbReference type="InterPro" id="IPR012337">
    <property type="entry name" value="RNaseH-like_sf"/>
</dbReference>
<feature type="domain" description="RNase H type-2" evidence="14">
    <location>
        <begin position="104"/>
        <end position="315"/>
    </location>
</feature>
<dbReference type="GO" id="GO:0006298">
    <property type="term" value="P:mismatch repair"/>
    <property type="evidence" value="ECO:0007669"/>
    <property type="project" value="TreeGrafter"/>
</dbReference>
<keyword evidence="9 12" id="KW-0255">Endonuclease</keyword>
<evidence type="ECO:0000259" key="14">
    <source>
        <dbReference type="PROSITE" id="PS51975"/>
    </source>
</evidence>
<dbReference type="InterPro" id="IPR024567">
    <property type="entry name" value="RNase_HII/HIII_dom"/>
</dbReference>
<sequence length="315" mass="34828">MNSLEERVAQLKQDLAAAGFRVVAERSIAYGIQFTVGKNNSKVPVNVYQGKKGISITVGGSQQDPCREEAAAIIRGDAVHDAGREKKNLPGRPPGFEQVADFDFSWIGTDESGKGDYFGPLVVAGVLVDKITAEQLLACGVKDSKALTDEKNRALADQIRTLCSGRYVELEFMPADYNRLYQQFQATGKNLNHLLAWAHARVIEDILERHSCRFALADQFAAESYLTSSLMAKGKTITLVQEHRAERNIAVAAASILARDRFLACMNLLSERFKMTFPKGASAMVREAARRFVKQNGREQLTAVSKLHFKTTEEL</sequence>
<dbReference type="GO" id="GO:0005737">
    <property type="term" value="C:cytoplasm"/>
    <property type="evidence" value="ECO:0007669"/>
    <property type="project" value="UniProtKB-SubCell"/>
</dbReference>
<feature type="binding site" evidence="12">
    <location>
        <position position="218"/>
    </location>
    <ligand>
        <name>a divalent metal cation</name>
        <dbReference type="ChEBI" id="CHEBI:60240"/>
    </ligand>
</feature>
<comment type="function">
    <text evidence="3 13">Endonuclease that specifically degrades the RNA of RNA-DNA hybrids.</text>
</comment>
<name>A0A498RCI1_9FIRM</name>
<dbReference type="CDD" id="cd06590">
    <property type="entry name" value="RNase_HII_bacteria_HIII_like"/>
    <property type="match status" value="1"/>
</dbReference>
<comment type="catalytic activity">
    <reaction evidence="1 12 13">
        <text>Endonucleolytic cleavage to 5'-phosphomonoester.</text>
        <dbReference type="EC" id="3.1.26.4"/>
    </reaction>
</comment>